<feature type="transmembrane region" description="Helical" evidence="5">
    <location>
        <begin position="133"/>
        <end position="152"/>
    </location>
</feature>
<keyword evidence="7" id="KW-1185">Reference proteome</keyword>
<feature type="transmembrane region" description="Helical" evidence="5">
    <location>
        <begin position="258"/>
        <end position="278"/>
    </location>
</feature>
<name>D7E6I1_METEZ</name>
<keyword evidence="5" id="KW-1003">Cell membrane</keyword>
<dbReference type="PROSITE" id="PS00668">
    <property type="entry name" value="COMPLEX1_ND1_2"/>
    <property type="match status" value="1"/>
</dbReference>
<feature type="transmembrane region" description="Helical" evidence="5">
    <location>
        <begin position="200"/>
        <end position="220"/>
    </location>
</feature>
<feature type="transmembrane region" description="Helical" evidence="5">
    <location>
        <begin position="22"/>
        <end position="44"/>
    </location>
</feature>
<evidence type="ECO:0000256" key="2">
    <source>
        <dbReference type="ARBA" id="ARBA00022692"/>
    </source>
</evidence>
<dbReference type="STRING" id="644295.Metev_0275"/>
<accession>D7E6I1</accession>
<dbReference type="GO" id="GO:0009060">
    <property type="term" value="P:aerobic respiration"/>
    <property type="evidence" value="ECO:0007669"/>
    <property type="project" value="TreeGrafter"/>
</dbReference>
<keyword evidence="3 5" id="KW-1133">Transmembrane helix</keyword>
<dbReference type="Pfam" id="PF00146">
    <property type="entry name" value="NADHdh"/>
    <property type="match status" value="1"/>
</dbReference>
<dbReference type="InterPro" id="IPR018086">
    <property type="entry name" value="NADH_UbQ_OxRdtase_su1_CS"/>
</dbReference>
<feature type="transmembrane region" description="Helical" evidence="5">
    <location>
        <begin position="95"/>
        <end position="121"/>
    </location>
</feature>
<evidence type="ECO:0000256" key="3">
    <source>
        <dbReference type="ARBA" id="ARBA00022989"/>
    </source>
</evidence>
<dbReference type="GeneID" id="9345888"/>
<proteinExistence type="inferred from homology"/>
<comment type="function">
    <text evidence="5">Component of the F(420)H(2) dehydrogenase (FPO complex) which is part of the energy-conserving F(420)H(2):heterodisulfide oxidoreductase system. The membrane-bound electron transfer system of the complex plays an important role in the metabolism of methylotrophic methanogens when the organisms grow on methanol or methylamines. Catalyzes the oxidation of methanophenazine to dihydromethanophenazine. It shuttles electrons from F(420)H(2), via FAD and iron-sulfur (Fe-S) centers, to methanophenazine (an electron carrier in the membrane). It couples the redox reaction to proton translocation (for every two electrons transferred, two hydrogen ions are translocated across the cytoplasmic membrane), and thus conserves the redox energy in a proton gradient.</text>
</comment>
<gene>
    <name evidence="5" type="primary">fpoH</name>
    <name evidence="6" type="ordered locus">Metev_0275</name>
</gene>
<feature type="transmembrane region" description="Helical" evidence="5">
    <location>
        <begin position="290"/>
        <end position="313"/>
    </location>
</feature>
<comment type="subcellular location">
    <subcellularLocation>
        <location evidence="5">Cell membrane</location>
        <topology evidence="5">Multi-pass membrane protein</topology>
    </subcellularLocation>
    <subcellularLocation>
        <location evidence="1">Membrane</location>
        <topology evidence="1">Multi-pass membrane protein</topology>
    </subcellularLocation>
</comment>
<dbReference type="PANTHER" id="PTHR11432">
    <property type="entry name" value="NADH DEHYDROGENASE SUBUNIT 1"/>
    <property type="match status" value="1"/>
</dbReference>
<keyword evidence="4 5" id="KW-0472">Membrane</keyword>
<dbReference type="PROSITE" id="PS00667">
    <property type="entry name" value="COMPLEX1_ND1_1"/>
    <property type="match status" value="1"/>
</dbReference>
<dbReference type="HAMAP" id="MF_01350">
    <property type="entry name" value="NDH1_NuoH"/>
    <property type="match status" value="1"/>
</dbReference>
<evidence type="ECO:0000313" key="7">
    <source>
        <dbReference type="Proteomes" id="UP000000391"/>
    </source>
</evidence>
<evidence type="ECO:0000256" key="5">
    <source>
        <dbReference type="HAMAP-Rule" id="MF_01350"/>
    </source>
</evidence>
<dbReference type="AlphaFoldDB" id="D7E6I1"/>
<dbReference type="KEGG" id="mev:Metev_0275"/>
<comment type="catalytic activity">
    <reaction evidence="5">
        <text>methanophenazine + reduced coenzyme F420-(gamma-L-Glu)(n) = dihydromethanophenazine + oxidized coenzyme F420-(gamma-L-Glu)(n) + H(+)</text>
        <dbReference type="Rhea" id="RHEA:54752"/>
        <dbReference type="Rhea" id="RHEA-COMP:12939"/>
        <dbReference type="Rhea" id="RHEA-COMP:14378"/>
        <dbReference type="ChEBI" id="CHEBI:15378"/>
        <dbReference type="ChEBI" id="CHEBI:29118"/>
        <dbReference type="ChEBI" id="CHEBI:50375"/>
        <dbReference type="ChEBI" id="CHEBI:133980"/>
        <dbReference type="ChEBI" id="CHEBI:139511"/>
        <dbReference type="EC" id="1.5.98.3"/>
    </reaction>
</comment>
<dbReference type="InterPro" id="IPR053455">
    <property type="entry name" value="F420H2_dehydrogenase_H"/>
</dbReference>
<dbReference type="GO" id="GO:0005886">
    <property type="term" value="C:plasma membrane"/>
    <property type="evidence" value="ECO:0007669"/>
    <property type="project" value="UniProtKB-SubCell"/>
</dbReference>
<evidence type="ECO:0000256" key="4">
    <source>
        <dbReference type="ARBA" id="ARBA00023136"/>
    </source>
</evidence>
<reference evidence="6 7" key="1">
    <citation type="submission" date="2010-06" db="EMBL/GenBank/DDBJ databases">
        <title>Complete sequence chromosome of Methanohalobium evestigatum Z-7303.</title>
        <authorList>
            <consortium name="US DOE Joint Genome Institute"/>
            <person name="Lucas S."/>
            <person name="Copeland A."/>
            <person name="Lapidus A."/>
            <person name="Cheng J.-F."/>
            <person name="Bruce D."/>
            <person name="Goodwin L."/>
            <person name="Pitluck S."/>
            <person name="Saunders E."/>
            <person name="Detter J.C."/>
            <person name="Han C."/>
            <person name="Tapia R."/>
            <person name="Land M."/>
            <person name="Hauser L."/>
            <person name="Kyrpides N."/>
            <person name="Mikhailova N."/>
            <person name="Sieprawska-Lupa M."/>
            <person name="Whitman W.B."/>
            <person name="Anderson I."/>
            <person name="Woyke T."/>
        </authorList>
    </citation>
    <scope>NUCLEOTIDE SEQUENCE [LARGE SCALE GENOMIC DNA]</scope>
    <source>
        <strain evidence="7">ATCC BAA-1072 / DSM 3721 / NBRC 107634 / OCM 161 / Z-7303</strain>
    </source>
</reference>
<dbReference type="NCBIfam" id="NF004741">
    <property type="entry name" value="PRK06076.1-2"/>
    <property type="match status" value="1"/>
</dbReference>
<dbReference type="NCBIfam" id="NF040610">
    <property type="entry name" value="F420_dehyd_FpoH"/>
    <property type="match status" value="1"/>
</dbReference>
<sequence length="353" mass="38918">MVMDIIAGSYDLLLEYLTNPWIRGYLGLSLIGFIFVSAMAAVWLERKISADVQFRIGPCRVGPIGIFQLIADAIKLFTKEDIVPRKADSIMFRSAPIFLMVSVFLMLVAIPIGAIVINGVAYPLVVTDMDISILYVEAVSSISIIGVFMVAYSSNNKYALLGAFRNFARMVGYEIPFGISIIAVAITTGSLNIIEIVENQTIWNVILQPIGFFVFFVALMGDLGRLPFDQTEAEQEVVAGWITEYSGMRFGLGFFAEYIHMVLGSFLVVLLFLGGWNLPGLGLLTSIPVIGFIMPTLVFLGKSAIVLAFIILLRWAVPRFRIDQVVDLGWKRIIPLSIVNLIWAIALGLFLGA</sequence>
<organism evidence="6 7">
    <name type="scientific">Methanohalobium evestigatum (strain ATCC BAA-1072 / DSM 3721 / NBRC 107634 / OCM 161 / Z-7303)</name>
    <dbReference type="NCBI Taxonomy" id="644295"/>
    <lineage>
        <taxon>Archaea</taxon>
        <taxon>Methanobacteriati</taxon>
        <taxon>Methanobacteriota</taxon>
        <taxon>Stenosarchaea group</taxon>
        <taxon>Methanomicrobia</taxon>
        <taxon>Methanosarcinales</taxon>
        <taxon>Methanosarcinaceae</taxon>
        <taxon>Methanohalobium</taxon>
    </lineage>
</organism>
<evidence type="ECO:0000256" key="1">
    <source>
        <dbReference type="ARBA" id="ARBA00004141"/>
    </source>
</evidence>
<comment type="similarity">
    <text evidence="5">Belongs to the complex I subunit 1 family.</text>
</comment>
<evidence type="ECO:0000313" key="6">
    <source>
        <dbReference type="EMBL" id="ADI73203.1"/>
    </source>
</evidence>
<comment type="subunit">
    <text evidence="5">The FPO complex is composed of at least 13 different subunits. FpoA, FpoH, FpoJ, FpoK, FpoL, FpoM and FpoN proteins constitute the membrane sector of the complex.</text>
</comment>
<dbReference type="EMBL" id="CP002069">
    <property type="protein sequence ID" value="ADI73203.1"/>
    <property type="molecule type" value="Genomic_DNA"/>
</dbReference>
<feature type="transmembrane region" description="Helical" evidence="5">
    <location>
        <begin position="173"/>
        <end position="194"/>
    </location>
</feature>
<keyword evidence="2 5" id="KW-0812">Transmembrane</keyword>
<dbReference type="GO" id="GO:0043738">
    <property type="term" value="F:reduced coenzyme F420 dehydrogenase activity"/>
    <property type="evidence" value="ECO:0007669"/>
    <property type="project" value="UniProtKB-EC"/>
</dbReference>
<dbReference type="RefSeq" id="WP_013193771.1">
    <property type="nucleotide sequence ID" value="NC_014253.1"/>
</dbReference>
<dbReference type="Proteomes" id="UP000000391">
    <property type="component" value="Chromosome"/>
</dbReference>
<dbReference type="GO" id="GO:0003954">
    <property type="term" value="F:NADH dehydrogenase activity"/>
    <property type="evidence" value="ECO:0007669"/>
    <property type="project" value="TreeGrafter"/>
</dbReference>
<dbReference type="HOGENOM" id="CLU_015134_0_1_2"/>
<dbReference type="EC" id="1.5.98.3" evidence="5"/>
<feature type="transmembrane region" description="Helical" evidence="5">
    <location>
        <begin position="333"/>
        <end position="352"/>
    </location>
</feature>
<dbReference type="InterPro" id="IPR001694">
    <property type="entry name" value="NADH_UbQ_OxRdtase_su1/FPO"/>
</dbReference>
<dbReference type="PANTHER" id="PTHR11432:SF3">
    <property type="entry name" value="NADH-UBIQUINONE OXIDOREDUCTASE CHAIN 1"/>
    <property type="match status" value="1"/>
</dbReference>
<protein>
    <recommendedName>
        <fullName evidence="5">F(420)H(2) dehydrogenase subunit H</fullName>
        <ecNumber evidence="5">1.5.98.3</ecNumber>
    </recommendedName>
    <alternativeName>
        <fullName evidence="5">F(420)H(2)-dependent phenazine dehydrogenase subunit H</fullName>
    </alternativeName>
    <alternativeName>
        <fullName evidence="5">F(420)H(2)-dependent phenazine oxidoreductase subunit H</fullName>
        <shortName evidence="5">FPO subunit H</shortName>
    </alternativeName>
</protein>